<dbReference type="EMBL" id="LT629765">
    <property type="protein sequence ID" value="SDR76924.1"/>
    <property type="molecule type" value="Genomic_DNA"/>
</dbReference>
<evidence type="ECO:0008006" key="3">
    <source>
        <dbReference type="Google" id="ProtNLM"/>
    </source>
</evidence>
<dbReference type="STRING" id="1203190.GCA_000312345_00464"/>
<dbReference type="AlphaFoldDB" id="A0A1H1LQN7"/>
<sequence length="165" mass="18525">MRPPCEGHSIFTNPSHASPEQRAEAIEMCHHCPMKVWCARQAIRAGDTLDGEHPSPALDVIQAGVWLKGSAEKTADLYRQVGMTPAERQRRKPTPKCCLNCKKPMVPRDKKVHLTPDTLTHAARGYCRICYAALKRRGELATLHPKHQAALGWREKRTTRKGNDS</sequence>
<name>A0A1H1LQN7_9CORY</name>
<evidence type="ECO:0000313" key="2">
    <source>
        <dbReference type="Proteomes" id="UP000182237"/>
    </source>
</evidence>
<organism evidence="1 2">
    <name type="scientific">Corynebacterium timonense</name>
    <dbReference type="NCBI Taxonomy" id="441500"/>
    <lineage>
        <taxon>Bacteria</taxon>
        <taxon>Bacillati</taxon>
        <taxon>Actinomycetota</taxon>
        <taxon>Actinomycetes</taxon>
        <taxon>Mycobacteriales</taxon>
        <taxon>Corynebacteriaceae</taxon>
        <taxon>Corynebacterium</taxon>
    </lineage>
</organism>
<evidence type="ECO:0000313" key="1">
    <source>
        <dbReference type="EMBL" id="SDR76924.1"/>
    </source>
</evidence>
<accession>A0A1H1LQN7</accession>
<proteinExistence type="predicted"/>
<keyword evidence="2" id="KW-1185">Reference proteome</keyword>
<protein>
    <recommendedName>
        <fullName evidence="3">Transcription factor WhiB</fullName>
    </recommendedName>
</protein>
<gene>
    <name evidence="1" type="ORF">SAMN04488539_0305</name>
</gene>
<reference evidence="1 2" key="1">
    <citation type="submission" date="2016-10" db="EMBL/GenBank/DDBJ databases">
        <authorList>
            <person name="de Groot N.N."/>
        </authorList>
    </citation>
    <scope>NUCLEOTIDE SEQUENCE [LARGE SCALE GENOMIC DNA]</scope>
    <source>
        <strain evidence="1 2">DSM 45434</strain>
    </source>
</reference>
<dbReference type="Proteomes" id="UP000182237">
    <property type="component" value="Chromosome I"/>
</dbReference>